<name>A0ABU6RRJ2_9FABA</name>
<gene>
    <name evidence="2" type="ORF">PIB30_079968</name>
</gene>
<sequence length="502" mass="56298">MEKEVKLVSVSMVEETLVESDEMPANSGVRDCRRGSWRVYVWKLSLRQIPASCYVVGERDELVGFDPMNYEAHLANIVSAKNIIVGYKGCGPSDQARDSHGFEDLGSAPLILARIRQVSNRSPTKAVLIKKMLGFLILHKLRVQITTMRECVSNSRYSSGGGRGSSRAAQHQPHLNLREEDENLEPKLHLAKCKATQPITLLQNQQAPAGRFALDFVSPSKSFIEYHAFLELRFLVFMMTSFNSKYSLVYLAEKCAQIQPHSLSHLESSILTQNLLHSEPFVRAFVDECEEVVPLEVVFPIETRKQTKTDRVEDNEVSEESLYRINENASGWLLLRDGAGKGCISEDVFSVVNSIASCDGARNINEGFCVDSLDSNVKDVEPELNNETVDEEDPIRSDTEAKVNIAAGSDSLFGFVFRHGEEEFDDIEASDEEHSHSEAVEVRKVWVKGGISFYRSNEEEVLTRLAECKIVGKGRVDLRQKKHKQERKAPCLEGGTLAKRTL</sequence>
<organism evidence="2 3">
    <name type="scientific">Stylosanthes scabra</name>
    <dbReference type="NCBI Taxonomy" id="79078"/>
    <lineage>
        <taxon>Eukaryota</taxon>
        <taxon>Viridiplantae</taxon>
        <taxon>Streptophyta</taxon>
        <taxon>Embryophyta</taxon>
        <taxon>Tracheophyta</taxon>
        <taxon>Spermatophyta</taxon>
        <taxon>Magnoliopsida</taxon>
        <taxon>eudicotyledons</taxon>
        <taxon>Gunneridae</taxon>
        <taxon>Pentapetalae</taxon>
        <taxon>rosids</taxon>
        <taxon>fabids</taxon>
        <taxon>Fabales</taxon>
        <taxon>Fabaceae</taxon>
        <taxon>Papilionoideae</taxon>
        <taxon>50 kb inversion clade</taxon>
        <taxon>dalbergioids sensu lato</taxon>
        <taxon>Dalbergieae</taxon>
        <taxon>Pterocarpus clade</taxon>
        <taxon>Stylosanthes</taxon>
    </lineage>
</organism>
<feature type="non-terminal residue" evidence="2">
    <location>
        <position position="502"/>
    </location>
</feature>
<feature type="region of interest" description="Disordered" evidence="1">
    <location>
        <begin position="156"/>
        <end position="178"/>
    </location>
</feature>
<protein>
    <submittedName>
        <fullName evidence="2">Uncharacterized protein</fullName>
    </submittedName>
</protein>
<evidence type="ECO:0000256" key="1">
    <source>
        <dbReference type="SAM" id="MobiDB-lite"/>
    </source>
</evidence>
<accession>A0ABU6RRJ2</accession>
<evidence type="ECO:0000313" key="2">
    <source>
        <dbReference type="EMBL" id="MED6126597.1"/>
    </source>
</evidence>
<evidence type="ECO:0000313" key="3">
    <source>
        <dbReference type="Proteomes" id="UP001341840"/>
    </source>
</evidence>
<comment type="caution">
    <text evidence="2">The sequence shown here is derived from an EMBL/GenBank/DDBJ whole genome shotgun (WGS) entry which is preliminary data.</text>
</comment>
<dbReference type="EMBL" id="JASCZI010031358">
    <property type="protein sequence ID" value="MED6126597.1"/>
    <property type="molecule type" value="Genomic_DNA"/>
</dbReference>
<reference evidence="2 3" key="1">
    <citation type="journal article" date="2023" name="Plants (Basel)">
        <title>Bridging the Gap: Combining Genomics and Transcriptomics Approaches to Understand Stylosanthes scabra, an Orphan Legume from the Brazilian Caatinga.</title>
        <authorList>
            <person name="Ferreira-Neto J.R.C."/>
            <person name="da Silva M.D."/>
            <person name="Binneck E."/>
            <person name="de Melo N.F."/>
            <person name="da Silva R.H."/>
            <person name="de Melo A.L.T.M."/>
            <person name="Pandolfi V."/>
            <person name="Bustamante F.O."/>
            <person name="Brasileiro-Vidal A.C."/>
            <person name="Benko-Iseppon A.M."/>
        </authorList>
    </citation>
    <scope>NUCLEOTIDE SEQUENCE [LARGE SCALE GENOMIC DNA]</scope>
    <source>
        <tissue evidence="2">Leaves</tissue>
    </source>
</reference>
<keyword evidence="3" id="KW-1185">Reference proteome</keyword>
<proteinExistence type="predicted"/>
<dbReference type="Proteomes" id="UP001341840">
    <property type="component" value="Unassembled WGS sequence"/>
</dbReference>